<dbReference type="Pfam" id="PF10696">
    <property type="entry name" value="DUF2501"/>
    <property type="match status" value="1"/>
</dbReference>
<proteinExistence type="predicted"/>
<dbReference type="RefSeq" id="WP_249904567.1">
    <property type="nucleotide sequence ID" value="NZ_JAMGBA010000002.1"/>
</dbReference>
<protein>
    <submittedName>
        <fullName evidence="2">DUF2501 domain-containing protein</fullName>
    </submittedName>
</protein>
<keyword evidence="1" id="KW-0732">Signal</keyword>
<reference evidence="2 3" key="1">
    <citation type="submission" date="2022-05" db="EMBL/GenBank/DDBJ databases">
        <authorList>
            <person name="Jo J.-H."/>
            <person name="Im W.-T."/>
        </authorList>
    </citation>
    <scope>NUCLEOTIDE SEQUENCE [LARGE SCALE GENOMIC DNA]</scope>
    <source>
        <strain evidence="2 3">NSE70-1</strain>
    </source>
</reference>
<evidence type="ECO:0000313" key="2">
    <source>
        <dbReference type="EMBL" id="MCL6699165.1"/>
    </source>
</evidence>
<organism evidence="2 3">
    <name type="scientific">Sphingomonas caseinilyticus</name>
    <dbReference type="NCBI Taxonomy" id="2908205"/>
    <lineage>
        <taxon>Bacteria</taxon>
        <taxon>Pseudomonadati</taxon>
        <taxon>Pseudomonadota</taxon>
        <taxon>Alphaproteobacteria</taxon>
        <taxon>Sphingomonadales</taxon>
        <taxon>Sphingomonadaceae</taxon>
        <taxon>Sphingomonas</taxon>
    </lineage>
</organism>
<feature type="signal peptide" evidence="1">
    <location>
        <begin position="1"/>
        <end position="23"/>
    </location>
</feature>
<evidence type="ECO:0000256" key="1">
    <source>
        <dbReference type="SAM" id="SignalP"/>
    </source>
</evidence>
<evidence type="ECO:0000313" key="3">
    <source>
        <dbReference type="Proteomes" id="UP001203410"/>
    </source>
</evidence>
<name>A0ABT0RWT7_9SPHN</name>
<feature type="chain" id="PRO_5047529127" evidence="1">
    <location>
        <begin position="24"/>
        <end position="128"/>
    </location>
</feature>
<accession>A0ABT0RWT7</accession>
<gene>
    <name evidence="2" type="ORF">LZ496_10285</name>
</gene>
<dbReference type="EMBL" id="JAMGBA010000002">
    <property type="protein sequence ID" value="MCL6699165.1"/>
    <property type="molecule type" value="Genomic_DNA"/>
</dbReference>
<sequence>MSNRTAVPAFVTLLICSFSSAIGQGIPSIPGATSIMKGLPNVSSISPGNAAGVLSYCMKNKVLSGGGATSALNGLMKKPGVASSSGYASGQAGNILTGQGQKFSLNQVPSQMKSQACNAVLKQAPKLL</sequence>
<comment type="caution">
    <text evidence="2">The sequence shown here is derived from an EMBL/GenBank/DDBJ whole genome shotgun (WGS) entry which is preliminary data.</text>
</comment>
<dbReference type="Proteomes" id="UP001203410">
    <property type="component" value="Unassembled WGS sequence"/>
</dbReference>
<keyword evidence="3" id="KW-1185">Reference proteome</keyword>
<dbReference type="InterPro" id="IPR019637">
    <property type="entry name" value="DUF2501"/>
</dbReference>